<dbReference type="Proteomes" id="UP000298663">
    <property type="component" value="Unassembled WGS sequence"/>
</dbReference>
<name>A0A4U5LU42_STECR</name>
<dbReference type="AlphaFoldDB" id="A0A4U5LU42"/>
<dbReference type="EMBL" id="AZBU02000012">
    <property type="protein sequence ID" value="TKR59610.1"/>
    <property type="molecule type" value="Genomic_DNA"/>
</dbReference>
<feature type="region of interest" description="Disordered" evidence="1">
    <location>
        <begin position="1"/>
        <end position="132"/>
    </location>
</feature>
<gene>
    <name evidence="2" type="ORF">L596_029255</name>
</gene>
<sequence length="132" mass="14988">MGQFRQGSPCHAGGQEDPSDLRALGRKALHRPVAHGQELPLQSHLRNRHLLRQLAHRPPSRHDEENQLRAEHDPQEDRRGNSSRDDESCAQPTGPHRRSSHKAGAPIRPHFDHRMRPCSATRTSSSRTQRGF</sequence>
<evidence type="ECO:0000313" key="3">
    <source>
        <dbReference type="Proteomes" id="UP000298663"/>
    </source>
</evidence>
<reference evidence="2 3" key="2">
    <citation type="journal article" date="2019" name="G3 (Bethesda)">
        <title>Hybrid Assembly of the Genome of the Entomopathogenic Nematode Steinernema carpocapsae Identifies the X-Chromosome.</title>
        <authorList>
            <person name="Serra L."/>
            <person name="Macchietto M."/>
            <person name="Macias-Munoz A."/>
            <person name="McGill C.J."/>
            <person name="Rodriguez I.M."/>
            <person name="Rodriguez B."/>
            <person name="Murad R."/>
            <person name="Mortazavi A."/>
        </authorList>
    </citation>
    <scope>NUCLEOTIDE SEQUENCE [LARGE SCALE GENOMIC DNA]</scope>
    <source>
        <strain evidence="2 3">ALL</strain>
    </source>
</reference>
<organism evidence="2 3">
    <name type="scientific">Steinernema carpocapsae</name>
    <name type="common">Entomopathogenic nematode</name>
    <dbReference type="NCBI Taxonomy" id="34508"/>
    <lineage>
        <taxon>Eukaryota</taxon>
        <taxon>Metazoa</taxon>
        <taxon>Ecdysozoa</taxon>
        <taxon>Nematoda</taxon>
        <taxon>Chromadorea</taxon>
        <taxon>Rhabditida</taxon>
        <taxon>Tylenchina</taxon>
        <taxon>Panagrolaimomorpha</taxon>
        <taxon>Strongyloidoidea</taxon>
        <taxon>Steinernematidae</taxon>
        <taxon>Steinernema</taxon>
    </lineage>
</organism>
<proteinExistence type="predicted"/>
<feature type="compositionally biased region" description="Basic and acidic residues" evidence="1">
    <location>
        <begin position="60"/>
        <end position="87"/>
    </location>
</feature>
<accession>A0A4U5LU42</accession>
<keyword evidence="3" id="KW-1185">Reference proteome</keyword>
<evidence type="ECO:0000313" key="2">
    <source>
        <dbReference type="EMBL" id="TKR59610.1"/>
    </source>
</evidence>
<feature type="compositionally biased region" description="Basic residues" evidence="1">
    <location>
        <begin position="24"/>
        <end position="33"/>
    </location>
</feature>
<feature type="compositionally biased region" description="Basic residues" evidence="1">
    <location>
        <begin position="45"/>
        <end position="59"/>
    </location>
</feature>
<evidence type="ECO:0000256" key="1">
    <source>
        <dbReference type="SAM" id="MobiDB-lite"/>
    </source>
</evidence>
<protein>
    <submittedName>
        <fullName evidence="2">Uncharacterized protein</fullName>
    </submittedName>
</protein>
<comment type="caution">
    <text evidence="2">The sequence shown here is derived from an EMBL/GenBank/DDBJ whole genome shotgun (WGS) entry which is preliminary data.</text>
</comment>
<feature type="compositionally biased region" description="Low complexity" evidence="1">
    <location>
        <begin position="121"/>
        <end position="132"/>
    </location>
</feature>
<reference evidence="2 3" key="1">
    <citation type="journal article" date="2015" name="Genome Biol.">
        <title>Comparative genomics of Steinernema reveals deeply conserved gene regulatory networks.</title>
        <authorList>
            <person name="Dillman A.R."/>
            <person name="Macchietto M."/>
            <person name="Porter C.F."/>
            <person name="Rogers A."/>
            <person name="Williams B."/>
            <person name="Antoshechkin I."/>
            <person name="Lee M.M."/>
            <person name="Goodwin Z."/>
            <person name="Lu X."/>
            <person name="Lewis E.E."/>
            <person name="Goodrich-Blair H."/>
            <person name="Stock S.P."/>
            <person name="Adams B.J."/>
            <person name="Sternberg P.W."/>
            <person name="Mortazavi A."/>
        </authorList>
    </citation>
    <scope>NUCLEOTIDE SEQUENCE [LARGE SCALE GENOMIC DNA]</scope>
    <source>
        <strain evidence="2 3">ALL</strain>
    </source>
</reference>